<dbReference type="InterPro" id="IPR036390">
    <property type="entry name" value="WH_DNA-bd_sf"/>
</dbReference>
<dbReference type="GO" id="GO:0005524">
    <property type="term" value="F:ATP binding"/>
    <property type="evidence" value="ECO:0007669"/>
    <property type="project" value="InterPro"/>
</dbReference>
<dbReference type="EMBL" id="MAYW01000001">
    <property type="protein sequence ID" value="ODS34821.1"/>
    <property type="molecule type" value="Genomic_DNA"/>
</dbReference>
<dbReference type="InterPro" id="IPR004256">
    <property type="entry name" value="DUF234"/>
</dbReference>
<dbReference type="InterPro" id="IPR005471">
    <property type="entry name" value="Tscrpt_reg_IclR_N"/>
</dbReference>
<dbReference type="InterPro" id="IPR027417">
    <property type="entry name" value="P-loop_NTPase"/>
</dbReference>
<name>A0A1E3XGS1_9BACT</name>
<dbReference type="GO" id="GO:0006355">
    <property type="term" value="P:regulation of DNA-templated transcription"/>
    <property type="evidence" value="ECO:0007669"/>
    <property type="project" value="InterPro"/>
</dbReference>
<dbReference type="InterPro" id="IPR011579">
    <property type="entry name" value="ATPase_dom"/>
</dbReference>
<dbReference type="Proteomes" id="UP000094056">
    <property type="component" value="Unassembled WGS sequence"/>
</dbReference>
<sequence length="457" mass="51866">MKLPFLNRQKEINEVNKAIKGAGSAFIVIYGRRRCGKSTLLQNISRKQDIYYLADQREAPLQRHALANEIERTIPGFAAVQYPSWDIFLASLNDRIKPNSCLILDEFPYMVQGSPELPSIIQNFLDSPVKKNINLIICGSSQRMMRGTVLDTTAPLYGRAHIILKIEPLSPGWIANAFPITAFESVKAYAIFGGVPRYWELARNCKTVDAAVKQLIFDKNGILHEEPMRLLLDDMRSAAQPYSILSLIGHGCHRLSEIAGRLGKPANSLTRPLTTLIDLGYVRRELPFGESVKSTRRTLYKINDPFLSFYFRFVLPNKSLLEMGLTEKVYNSIKQNLTQYISTIWEDLSRHSVPYTNISNIKWGPAYRWWGNGKDNKPIELDIVAESMDRKHLLIGEAKWKDKTDIKRLASGLESTTGNLPFVKEKKLILAYWLRQYSGKKASANIITASDVLNCLK</sequence>
<dbReference type="PANTHER" id="PTHR34704:SF1">
    <property type="entry name" value="ATPASE"/>
    <property type="match status" value="1"/>
</dbReference>
<dbReference type="Pfam" id="PF03008">
    <property type="entry name" value="DUF234"/>
    <property type="match status" value="1"/>
</dbReference>
<evidence type="ECO:0000259" key="1">
    <source>
        <dbReference type="Pfam" id="PF01637"/>
    </source>
</evidence>
<dbReference type="PANTHER" id="PTHR34704">
    <property type="entry name" value="ATPASE"/>
    <property type="match status" value="1"/>
</dbReference>
<feature type="domain" description="HTH iclR-type" evidence="3">
    <location>
        <begin position="251"/>
        <end position="285"/>
    </location>
</feature>
<evidence type="ECO:0000259" key="3">
    <source>
        <dbReference type="Pfam" id="PF09339"/>
    </source>
</evidence>
<dbReference type="AlphaFoldDB" id="A0A1E3XGS1"/>
<feature type="domain" description="DUF234" evidence="2">
    <location>
        <begin position="310"/>
        <end position="405"/>
    </location>
</feature>
<dbReference type="SUPFAM" id="SSF46785">
    <property type="entry name" value="Winged helix' DNA-binding domain"/>
    <property type="match status" value="1"/>
</dbReference>
<accession>A0A1E3XGS1</accession>
<dbReference type="PATRIC" id="fig|1872076.5.peg.94"/>
<protein>
    <submittedName>
        <fullName evidence="4">Archaeal ATPase</fullName>
    </submittedName>
</protein>
<dbReference type="SUPFAM" id="SSF52540">
    <property type="entry name" value="P-loop containing nucleoside triphosphate hydrolases"/>
    <property type="match status" value="1"/>
</dbReference>
<evidence type="ECO:0000313" key="5">
    <source>
        <dbReference type="Proteomes" id="UP000094056"/>
    </source>
</evidence>
<gene>
    <name evidence="4" type="ORF">SCARUB_00081</name>
</gene>
<organism evidence="4 5">
    <name type="scientific">Candidatus Scalindua rubra</name>
    <dbReference type="NCBI Taxonomy" id="1872076"/>
    <lineage>
        <taxon>Bacteria</taxon>
        <taxon>Pseudomonadati</taxon>
        <taxon>Planctomycetota</taxon>
        <taxon>Candidatus Brocadiia</taxon>
        <taxon>Candidatus Brocadiales</taxon>
        <taxon>Candidatus Scalinduaceae</taxon>
        <taxon>Candidatus Scalindua</taxon>
    </lineage>
</organism>
<comment type="caution">
    <text evidence="4">The sequence shown here is derived from an EMBL/GenBank/DDBJ whole genome shotgun (WGS) entry which is preliminary data.</text>
</comment>
<proteinExistence type="predicted"/>
<dbReference type="Gene3D" id="3.40.50.300">
    <property type="entry name" value="P-loop containing nucleotide triphosphate hydrolases"/>
    <property type="match status" value="1"/>
</dbReference>
<dbReference type="Pfam" id="PF01637">
    <property type="entry name" value="ATPase_2"/>
    <property type="match status" value="1"/>
</dbReference>
<evidence type="ECO:0000313" key="4">
    <source>
        <dbReference type="EMBL" id="ODS34821.1"/>
    </source>
</evidence>
<reference evidence="4 5" key="1">
    <citation type="submission" date="2016-07" db="EMBL/GenBank/DDBJ databases">
        <title>Draft genome of Scalindua rubra, obtained from a brine-seawater interface in the Red Sea, sheds light on salt adaptation in anammox bacteria.</title>
        <authorList>
            <person name="Speth D.R."/>
            <person name="Lagkouvardos I."/>
            <person name="Wang Y."/>
            <person name="Qian P.-Y."/>
            <person name="Dutilh B.E."/>
            <person name="Jetten M.S."/>
        </authorList>
    </citation>
    <scope>NUCLEOTIDE SEQUENCE [LARGE SCALE GENOMIC DNA]</scope>
    <source>
        <strain evidence="4">BSI-1</strain>
    </source>
</reference>
<feature type="domain" description="ATPase" evidence="1">
    <location>
        <begin position="5"/>
        <end position="198"/>
    </location>
</feature>
<dbReference type="GO" id="GO:0003677">
    <property type="term" value="F:DNA binding"/>
    <property type="evidence" value="ECO:0007669"/>
    <property type="project" value="InterPro"/>
</dbReference>
<evidence type="ECO:0000259" key="2">
    <source>
        <dbReference type="Pfam" id="PF03008"/>
    </source>
</evidence>
<dbReference type="Pfam" id="PF09339">
    <property type="entry name" value="HTH_IclR"/>
    <property type="match status" value="1"/>
</dbReference>